<dbReference type="Proteomes" id="UP000719766">
    <property type="component" value="Unassembled WGS sequence"/>
</dbReference>
<dbReference type="EMBL" id="JABBWE010000089">
    <property type="protein sequence ID" value="KAG1786681.1"/>
    <property type="molecule type" value="Genomic_DNA"/>
</dbReference>
<organism evidence="2 3">
    <name type="scientific">Suillus plorans</name>
    <dbReference type="NCBI Taxonomy" id="116603"/>
    <lineage>
        <taxon>Eukaryota</taxon>
        <taxon>Fungi</taxon>
        <taxon>Dikarya</taxon>
        <taxon>Basidiomycota</taxon>
        <taxon>Agaricomycotina</taxon>
        <taxon>Agaricomycetes</taxon>
        <taxon>Agaricomycetidae</taxon>
        <taxon>Boletales</taxon>
        <taxon>Suillineae</taxon>
        <taxon>Suillaceae</taxon>
        <taxon>Suillus</taxon>
    </lineage>
</organism>
<evidence type="ECO:0000313" key="3">
    <source>
        <dbReference type="Proteomes" id="UP000719766"/>
    </source>
</evidence>
<dbReference type="GeneID" id="64598022"/>
<proteinExistence type="predicted"/>
<keyword evidence="1" id="KW-0732">Signal</keyword>
<sequence>MTIIVGFLYVISGTAKPFYVPASPNAWVGENYSLPIPPITASSRHIRWRNRGGDWTFIFMRRGSHLSSSMHHLSIGISGFVFKL</sequence>
<accession>A0A9P7ADK9</accession>
<feature type="non-terminal residue" evidence="2">
    <location>
        <position position="1"/>
    </location>
</feature>
<gene>
    <name evidence="2" type="ORF">HD556DRAFT_1413805</name>
</gene>
<dbReference type="AlphaFoldDB" id="A0A9P7ADK9"/>
<name>A0A9P7ADK9_9AGAM</name>
<reference evidence="2" key="1">
    <citation type="journal article" date="2020" name="New Phytol.">
        <title>Comparative genomics reveals dynamic genome evolution in host specialist ectomycorrhizal fungi.</title>
        <authorList>
            <person name="Lofgren L.A."/>
            <person name="Nguyen N.H."/>
            <person name="Vilgalys R."/>
            <person name="Ruytinx J."/>
            <person name="Liao H.L."/>
            <person name="Branco S."/>
            <person name="Kuo A."/>
            <person name="LaButti K."/>
            <person name="Lipzen A."/>
            <person name="Andreopoulos W."/>
            <person name="Pangilinan J."/>
            <person name="Riley R."/>
            <person name="Hundley H."/>
            <person name="Na H."/>
            <person name="Barry K."/>
            <person name="Grigoriev I.V."/>
            <person name="Stajich J.E."/>
            <person name="Kennedy P.G."/>
        </authorList>
    </citation>
    <scope>NUCLEOTIDE SEQUENCE</scope>
    <source>
        <strain evidence="2">S12</strain>
    </source>
</reference>
<evidence type="ECO:0000256" key="1">
    <source>
        <dbReference type="SAM" id="SignalP"/>
    </source>
</evidence>
<keyword evidence="3" id="KW-1185">Reference proteome</keyword>
<feature type="chain" id="PRO_5040412910" evidence="1">
    <location>
        <begin position="16"/>
        <end position="84"/>
    </location>
</feature>
<feature type="signal peptide" evidence="1">
    <location>
        <begin position="1"/>
        <end position="15"/>
    </location>
</feature>
<dbReference type="RefSeq" id="XP_041154096.1">
    <property type="nucleotide sequence ID" value="XM_041304258.1"/>
</dbReference>
<protein>
    <submittedName>
        <fullName evidence="2">Uncharacterized protein</fullName>
    </submittedName>
</protein>
<comment type="caution">
    <text evidence="2">The sequence shown here is derived from an EMBL/GenBank/DDBJ whole genome shotgun (WGS) entry which is preliminary data.</text>
</comment>
<evidence type="ECO:0000313" key="2">
    <source>
        <dbReference type="EMBL" id="KAG1786681.1"/>
    </source>
</evidence>